<sequence length="160" mass="17069">MTQEGEAAVGRIAIWAAYVEQHLVDLCAELINEGNAAVGNTVTANMSASSMIQLAKKLLLESDTTSAENKAVTLAALTEAKAALEERNKILHATVGGSLVEGSTTFWNSRRKRFTSGALAGQLEAAQHSPAELDALGARLYKAMDDLWECYLSVSSRGEK</sequence>
<evidence type="ECO:0000256" key="1">
    <source>
        <dbReference type="SAM" id="Coils"/>
    </source>
</evidence>
<keyword evidence="1" id="KW-0175">Coiled coil</keyword>
<dbReference type="AlphaFoldDB" id="A0A328HHQ4"/>
<dbReference type="EMBL" id="QLNP01000084">
    <property type="protein sequence ID" value="RAM36790.1"/>
    <property type="molecule type" value="Genomic_DNA"/>
</dbReference>
<evidence type="ECO:0000313" key="2">
    <source>
        <dbReference type="EMBL" id="RAM36790.1"/>
    </source>
</evidence>
<protein>
    <submittedName>
        <fullName evidence="2">Uncharacterized protein</fullName>
    </submittedName>
</protein>
<name>A0A328HHQ4_ARTGO</name>
<feature type="coiled-coil region" evidence="1">
    <location>
        <begin position="67"/>
        <end position="94"/>
    </location>
</feature>
<gene>
    <name evidence="2" type="ORF">DBZ45_13220</name>
</gene>
<evidence type="ECO:0000313" key="3">
    <source>
        <dbReference type="Proteomes" id="UP000249166"/>
    </source>
</evidence>
<dbReference type="Proteomes" id="UP000249166">
    <property type="component" value="Unassembled WGS sequence"/>
</dbReference>
<proteinExistence type="predicted"/>
<comment type="caution">
    <text evidence="2">The sequence shown here is derived from an EMBL/GenBank/DDBJ whole genome shotgun (WGS) entry which is preliminary data.</text>
</comment>
<reference evidence="2 3" key="1">
    <citation type="submission" date="2018-04" db="EMBL/GenBank/DDBJ databases">
        <title>Bacteria isolated from cave deposits of Manipur.</title>
        <authorList>
            <person name="Sahoo D."/>
            <person name="Sarangthem I."/>
            <person name="Nandeibam J."/>
        </authorList>
    </citation>
    <scope>NUCLEOTIDE SEQUENCE [LARGE SCALE GENOMIC DNA]</scope>
    <source>
        <strain evidence="3">mrc11</strain>
    </source>
</reference>
<accession>A0A328HHQ4</accession>
<organism evidence="2 3">
    <name type="scientific">Arthrobacter globiformis</name>
    <dbReference type="NCBI Taxonomy" id="1665"/>
    <lineage>
        <taxon>Bacteria</taxon>
        <taxon>Bacillati</taxon>
        <taxon>Actinomycetota</taxon>
        <taxon>Actinomycetes</taxon>
        <taxon>Micrococcales</taxon>
        <taxon>Micrococcaceae</taxon>
        <taxon>Arthrobacter</taxon>
    </lineage>
</organism>